<feature type="region of interest" description="Disordered" evidence="1">
    <location>
        <begin position="68"/>
        <end position="93"/>
    </location>
</feature>
<dbReference type="PANTHER" id="PTHR46601:SF1">
    <property type="entry name" value="ADF-H DOMAIN-CONTAINING PROTEIN"/>
    <property type="match status" value="1"/>
</dbReference>
<reference evidence="2" key="2">
    <citation type="submission" date="2021-01" db="UniProtKB">
        <authorList>
            <consortium name="EnsemblMetazoa"/>
        </authorList>
    </citation>
    <scope>IDENTIFICATION</scope>
</reference>
<feature type="compositionally biased region" description="Basic and acidic residues" evidence="1">
    <location>
        <begin position="75"/>
        <end position="93"/>
    </location>
</feature>
<organism evidence="2 3">
    <name type="scientific">Strongylocentrotus purpuratus</name>
    <name type="common">Purple sea urchin</name>
    <dbReference type="NCBI Taxonomy" id="7668"/>
    <lineage>
        <taxon>Eukaryota</taxon>
        <taxon>Metazoa</taxon>
        <taxon>Echinodermata</taxon>
        <taxon>Eleutherozoa</taxon>
        <taxon>Echinozoa</taxon>
        <taxon>Echinoidea</taxon>
        <taxon>Euechinoidea</taxon>
        <taxon>Echinacea</taxon>
        <taxon>Camarodonta</taxon>
        <taxon>Echinidea</taxon>
        <taxon>Strongylocentrotidae</taxon>
        <taxon>Strongylocentrotus</taxon>
    </lineage>
</organism>
<dbReference type="RefSeq" id="XP_030841067.1">
    <property type="nucleotide sequence ID" value="XM_030985207.1"/>
</dbReference>
<dbReference type="AlphaFoldDB" id="A0A7M7NVA0"/>
<reference evidence="3" key="1">
    <citation type="submission" date="2015-02" db="EMBL/GenBank/DDBJ databases">
        <title>Genome sequencing for Strongylocentrotus purpuratus.</title>
        <authorList>
            <person name="Murali S."/>
            <person name="Liu Y."/>
            <person name="Vee V."/>
            <person name="English A."/>
            <person name="Wang M."/>
            <person name="Skinner E."/>
            <person name="Han Y."/>
            <person name="Muzny D.M."/>
            <person name="Worley K.C."/>
            <person name="Gibbs R.A."/>
        </authorList>
    </citation>
    <scope>NUCLEOTIDE SEQUENCE</scope>
</reference>
<dbReference type="EnsemblMetazoa" id="XM_030985207">
    <property type="protein sequence ID" value="XP_030841067"/>
    <property type="gene ID" value="LOC100893037"/>
</dbReference>
<name>A0A7M7NVA0_STRPU</name>
<dbReference type="KEGG" id="spu:100893037"/>
<evidence type="ECO:0000313" key="3">
    <source>
        <dbReference type="Proteomes" id="UP000007110"/>
    </source>
</evidence>
<dbReference type="PANTHER" id="PTHR46601">
    <property type="entry name" value="ULP_PROTEASE DOMAIN-CONTAINING PROTEIN"/>
    <property type="match status" value="1"/>
</dbReference>
<dbReference type="GeneID" id="100893037"/>
<proteinExistence type="predicted"/>
<dbReference type="Proteomes" id="UP000007110">
    <property type="component" value="Unassembled WGS sequence"/>
</dbReference>
<feature type="region of interest" description="Disordered" evidence="1">
    <location>
        <begin position="1"/>
        <end position="44"/>
    </location>
</feature>
<feature type="region of interest" description="Disordered" evidence="1">
    <location>
        <begin position="625"/>
        <end position="742"/>
    </location>
</feature>
<feature type="compositionally biased region" description="Basic and acidic residues" evidence="1">
    <location>
        <begin position="1"/>
        <end position="37"/>
    </location>
</feature>
<feature type="compositionally biased region" description="Basic and acidic residues" evidence="1">
    <location>
        <begin position="636"/>
        <end position="697"/>
    </location>
</feature>
<feature type="compositionally biased region" description="Basic and acidic residues" evidence="1">
    <location>
        <begin position="705"/>
        <end position="742"/>
    </location>
</feature>
<sequence>MTRAQSGKEAKRKEINAAKKREYRNRLSNEKRQEILDRRRRKRREEKELLIGQEQLIQQHKKEIIKARAEKKRHKEEEKRLREAQEQMEKEKRRLNIRSGDARRQSLIRARSALSTDPEIYDAPRVTPGYRSTALCSAISRPFEYNVWSACTYDGGDKEQADGVILTLLAQALSQIEVVALLHVGGYRVARLARYDPEEEELRKQRRVAWHAATEEDKQAIKDQIDRLSKCGTKNGSHQLANHFIFKDIYDFNAATLCERADNQPFHKLPCIQRQCGNCGTSKLDAVLDLDVLKHKGNVEWKKWARETKEENGKKTSRMVLGRKEGPLEEMLQELKIEAAALSEHLFTASWQSREFLRVSKSPPSRSVVMVLDFAENYSCRFQDEVQAVHWGHDSATIHPIVGYYKCPDCTETVTESMIMITKDNVHDFNAVQQFTSFAVEHIKKKVPNINRIIRFSDGAACQYKSRGPFLDISYGKEDHQLGFQHEYFGSRHGKGPSDGESGVVKRLATDAVMSGTEIIANAKDFFNFIERTATLPKEQEDDGSKCTHFCRKAFWIEKIDRDRKRQALKTIQGTRRLHSILSVRPNVIKVRELSCFCNGCEEGKQACSNKDYVQQYVVRRIATGPVDGMKPTSRAKADAKESRNDPEGKKEQKARKDTDRRKKQEARKDTEGRKKQEARKNTEGRMEQEARKDTVDGMKPTSRAKADVKESRNDPEGKREQEARKDTEGRMEQEARKDTETRMDIKVGSFVAVKAGRQKWYAGLITQVDGDEGDFEA</sequence>
<protein>
    <submittedName>
        <fullName evidence="2">Uncharacterized protein</fullName>
    </submittedName>
</protein>
<evidence type="ECO:0000313" key="2">
    <source>
        <dbReference type="EnsemblMetazoa" id="XP_030841067"/>
    </source>
</evidence>
<dbReference type="InParanoid" id="A0A7M7NVA0"/>
<dbReference type="OrthoDB" id="6150982at2759"/>
<keyword evidence="3" id="KW-1185">Reference proteome</keyword>
<accession>A0A7M7NVA0</accession>
<evidence type="ECO:0000256" key="1">
    <source>
        <dbReference type="SAM" id="MobiDB-lite"/>
    </source>
</evidence>